<evidence type="ECO:0000256" key="1">
    <source>
        <dbReference type="PROSITE-ProRule" id="PRU00285"/>
    </source>
</evidence>
<organism evidence="4 6">
    <name type="scientific">Sphingomonas koreensis</name>
    <dbReference type="NCBI Taxonomy" id="93064"/>
    <lineage>
        <taxon>Bacteria</taxon>
        <taxon>Pseudomonadati</taxon>
        <taxon>Pseudomonadota</taxon>
        <taxon>Alphaproteobacteria</taxon>
        <taxon>Sphingomonadales</taxon>
        <taxon>Sphingomonadaceae</taxon>
        <taxon>Sphingomonas</taxon>
    </lineage>
</organism>
<protein>
    <submittedName>
        <fullName evidence="4">Heat-shock protein Hsp20</fullName>
    </submittedName>
    <submittedName>
        <fullName evidence="5">Hsp20/alpha crystallin family protein</fullName>
    </submittedName>
</protein>
<dbReference type="STRING" id="93064.BRX40_17440"/>
<reference evidence="4" key="1">
    <citation type="submission" date="2016-12" db="EMBL/GenBank/DDBJ databases">
        <title>Whole genome sequencing of Sphingomonas koreensis.</title>
        <authorList>
            <person name="Conlan S."/>
            <person name="Thomas P.J."/>
            <person name="Mullikin J."/>
            <person name="Palmore T.N."/>
            <person name="Frank K.M."/>
            <person name="Segre J.A."/>
        </authorList>
    </citation>
    <scope>NUCLEOTIDE SEQUENCE</scope>
    <source>
        <strain evidence="4">ABOJV</strain>
    </source>
</reference>
<sequence>MNDITPIARDPSPAPETPFGWLRHEIDRLFEDVGRPARGLTHLGAGFGPVPAVELVEREEDYRLTAELPGVKEDDVDLSITDGVLTLKGEKHENEERKDGSFMLSERRYGAFERQIRLPSDADADKIDAKFKKGVLTLAIAKDQRKAQQARKIPVNAG</sequence>
<accession>A0A1L6JDF7</accession>
<dbReference type="Gene3D" id="2.60.40.790">
    <property type="match status" value="1"/>
</dbReference>
<evidence type="ECO:0000313" key="5">
    <source>
        <dbReference type="EMBL" id="RSV03440.1"/>
    </source>
</evidence>
<dbReference type="Pfam" id="PF00011">
    <property type="entry name" value="HSP20"/>
    <property type="match status" value="1"/>
</dbReference>
<dbReference type="GeneID" id="44134342"/>
<proteinExistence type="inferred from homology"/>
<gene>
    <name evidence="4" type="ORF">BRX40_17440</name>
    <name evidence="5" type="ORF">CA257_09440</name>
</gene>
<evidence type="ECO:0000313" key="7">
    <source>
        <dbReference type="Proteomes" id="UP000286681"/>
    </source>
</evidence>
<dbReference type="InterPro" id="IPR031107">
    <property type="entry name" value="Small_HSP"/>
</dbReference>
<dbReference type="PROSITE" id="PS01031">
    <property type="entry name" value="SHSP"/>
    <property type="match status" value="1"/>
</dbReference>
<dbReference type="KEGG" id="skr:BRX40_17440"/>
<reference evidence="5 7" key="3">
    <citation type="submission" date="2018-07" db="EMBL/GenBank/DDBJ databases">
        <title>Genomic and Epidemiologic Investigation of an Indolent Hospital Outbreak.</title>
        <authorList>
            <person name="Johnson R.C."/>
            <person name="Deming C."/>
            <person name="Conlan S."/>
            <person name="Zellmer C.J."/>
            <person name="Michelin A.V."/>
            <person name="Lee-Lin S."/>
            <person name="Thomas P.J."/>
            <person name="Park M."/>
            <person name="Weingarten R.A."/>
            <person name="Less J."/>
            <person name="Dekker J.P."/>
            <person name="Frank K.M."/>
            <person name="Musser K.A."/>
            <person name="Mcquiston J.R."/>
            <person name="Henderson D.K."/>
            <person name="Lau A.F."/>
            <person name="Palmore T.N."/>
            <person name="Segre J.A."/>
        </authorList>
    </citation>
    <scope>NUCLEOTIDE SEQUENCE [LARGE SCALE GENOMIC DNA]</scope>
    <source>
        <strain evidence="5 7">SK-NIH.Env10_0317</strain>
    </source>
</reference>
<evidence type="ECO:0000313" key="4">
    <source>
        <dbReference type="EMBL" id="APR53954.1"/>
    </source>
</evidence>
<dbReference type="AlphaFoldDB" id="A0A1L6JDF7"/>
<keyword evidence="6" id="KW-1185">Reference proteome</keyword>
<dbReference type="Proteomes" id="UP000286681">
    <property type="component" value="Unassembled WGS sequence"/>
</dbReference>
<dbReference type="OrthoDB" id="9808910at2"/>
<dbReference type="InterPro" id="IPR008978">
    <property type="entry name" value="HSP20-like_chaperone"/>
</dbReference>
<evidence type="ECO:0000313" key="6">
    <source>
        <dbReference type="Proteomes" id="UP000185161"/>
    </source>
</evidence>
<dbReference type="EMBL" id="CP018820">
    <property type="protein sequence ID" value="APR53954.1"/>
    <property type="molecule type" value="Genomic_DNA"/>
</dbReference>
<comment type="similarity">
    <text evidence="1 2">Belongs to the small heat shock protein (HSP20) family.</text>
</comment>
<dbReference type="EMBL" id="QQWO01000007">
    <property type="protein sequence ID" value="RSV03440.1"/>
    <property type="molecule type" value="Genomic_DNA"/>
</dbReference>
<name>A0A1L6JDF7_9SPHN</name>
<dbReference type="CDD" id="cd06464">
    <property type="entry name" value="ACD_sHsps-like"/>
    <property type="match status" value="1"/>
</dbReference>
<evidence type="ECO:0000256" key="2">
    <source>
        <dbReference type="RuleBase" id="RU003616"/>
    </source>
</evidence>
<dbReference type="Proteomes" id="UP000185161">
    <property type="component" value="Chromosome"/>
</dbReference>
<evidence type="ECO:0000259" key="3">
    <source>
        <dbReference type="PROSITE" id="PS01031"/>
    </source>
</evidence>
<reference evidence="6" key="2">
    <citation type="submission" date="2016-12" db="EMBL/GenBank/DDBJ databases">
        <title>Whole genome sequencing of Sphingomonas sp. ABOJV.</title>
        <authorList>
            <person name="Conlan S."/>
            <person name="Thomas P.J."/>
            <person name="Mullikin J."/>
            <person name="Palmore T.N."/>
            <person name="Frank K.M."/>
            <person name="Segre J.A."/>
        </authorList>
    </citation>
    <scope>NUCLEOTIDE SEQUENCE [LARGE SCALE GENOMIC DNA]</scope>
    <source>
        <strain evidence="6">ABOJV</strain>
    </source>
</reference>
<dbReference type="RefSeq" id="WP_075152466.1">
    <property type="nucleotide sequence ID" value="NZ_CP018820.1"/>
</dbReference>
<dbReference type="PANTHER" id="PTHR11527">
    <property type="entry name" value="HEAT-SHOCK PROTEIN 20 FAMILY MEMBER"/>
    <property type="match status" value="1"/>
</dbReference>
<dbReference type="SUPFAM" id="SSF49764">
    <property type="entry name" value="HSP20-like chaperones"/>
    <property type="match status" value="1"/>
</dbReference>
<feature type="domain" description="SHSP" evidence="3">
    <location>
        <begin position="44"/>
        <end position="158"/>
    </location>
</feature>
<dbReference type="InterPro" id="IPR002068">
    <property type="entry name" value="A-crystallin/Hsp20_dom"/>
</dbReference>